<dbReference type="PANTHER" id="PTHR43489">
    <property type="entry name" value="ISOMERASE"/>
    <property type="match status" value="1"/>
</dbReference>
<keyword evidence="1 2" id="KW-0413">Isomerase</keyword>
<evidence type="ECO:0000256" key="3">
    <source>
        <dbReference type="PIRSR" id="PIRSR006241-50"/>
    </source>
</evidence>
<accession>F9Y7E6</accession>
<evidence type="ECO:0000259" key="5">
    <source>
        <dbReference type="Pfam" id="PF01261"/>
    </source>
</evidence>
<dbReference type="RefSeq" id="WP_013384539.1">
    <property type="nucleotide sequence ID" value="NC_017384.1"/>
</dbReference>
<keyword evidence="6" id="KW-0670">Pyruvate</keyword>
<evidence type="ECO:0000313" key="7">
    <source>
        <dbReference type="Proteomes" id="UP000000692"/>
    </source>
</evidence>
<dbReference type="InterPro" id="IPR026040">
    <property type="entry name" value="HyI-like"/>
</dbReference>
<dbReference type="SUPFAM" id="SSF51658">
    <property type="entry name" value="Xylose isomerase-like"/>
    <property type="match status" value="1"/>
</dbReference>
<dbReference type="Pfam" id="PF01261">
    <property type="entry name" value="AP_endonuc_2"/>
    <property type="match status" value="1"/>
</dbReference>
<dbReference type="InterPro" id="IPR013022">
    <property type="entry name" value="Xyl_isomerase-like_TIM-brl"/>
</dbReference>
<dbReference type="PATRIC" id="fig|759362.5.peg.1271"/>
<protein>
    <submittedName>
        <fullName evidence="6">Hydroxypyruvate isomerase // xylose isomerase-like protein tim barrel protein</fullName>
        <ecNumber evidence="6">5.3.1.22</ecNumber>
    </submittedName>
</protein>
<dbReference type="KEGG" id="kvl:KVU_1235"/>
<dbReference type="EMBL" id="CP002018">
    <property type="protein sequence ID" value="AEM41074.1"/>
    <property type="molecule type" value="Genomic_DNA"/>
</dbReference>
<dbReference type="Gene3D" id="3.20.20.150">
    <property type="entry name" value="Divalent-metal-dependent TIM barrel enzymes"/>
    <property type="match status" value="1"/>
</dbReference>
<dbReference type="GO" id="GO:0046487">
    <property type="term" value="P:glyoxylate metabolic process"/>
    <property type="evidence" value="ECO:0007669"/>
    <property type="project" value="TreeGrafter"/>
</dbReference>
<evidence type="ECO:0000256" key="4">
    <source>
        <dbReference type="SAM" id="MobiDB-lite"/>
    </source>
</evidence>
<proteinExistence type="inferred from homology"/>
<feature type="region of interest" description="Disordered" evidence="4">
    <location>
        <begin position="260"/>
        <end position="280"/>
    </location>
</feature>
<dbReference type="Proteomes" id="UP000000692">
    <property type="component" value="Chromosome"/>
</dbReference>
<dbReference type="PANTHER" id="PTHR43489:SF6">
    <property type="entry name" value="HYDROXYPYRUVATE ISOMERASE-RELATED"/>
    <property type="match status" value="1"/>
</dbReference>
<dbReference type="OrthoDB" id="9786584at2"/>
<organism evidence="6 7">
    <name type="scientific">Ketogulonicigenium vulgare (strain WSH-001)</name>
    <dbReference type="NCBI Taxonomy" id="759362"/>
    <lineage>
        <taxon>Bacteria</taxon>
        <taxon>Pseudomonadati</taxon>
        <taxon>Pseudomonadota</taxon>
        <taxon>Alphaproteobacteria</taxon>
        <taxon>Rhodobacterales</taxon>
        <taxon>Roseobacteraceae</taxon>
        <taxon>Ketogulonicigenium</taxon>
    </lineage>
</organism>
<dbReference type="SMR" id="F9Y7E6"/>
<feature type="active site" description="Proton donor/acceptor" evidence="3">
    <location>
        <position position="250"/>
    </location>
</feature>
<keyword evidence="7" id="KW-1185">Reference proteome</keyword>
<dbReference type="AlphaFoldDB" id="F9Y7E6"/>
<dbReference type="InterPro" id="IPR050417">
    <property type="entry name" value="Sugar_Epim/Isomerase"/>
</dbReference>
<name>F9Y7E6_KETVW</name>
<gene>
    <name evidence="6" type="ordered locus">KVU_1235</name>
</gene>
<comment type="similarity">
    <text evidence="2">Belongs to the hyi family.</text>
</comment>
<evidence type="ECO:0000256" key="1">
    <source>
        <dbReference type="ARBA" id="ARBA00023235"/>
    </source>
</evidence>
<dbReference type="PIRSF" id="PIRSF006241">
    <property type="entry name" value="HyI"/>
    <property type="match status" value="1"/>
</dbReference>
<dbReference type="EC" id="5.3.1.22" evidence="6"/>
<dbReference type="InterPro" id="IPR036237">
    <property type="entry name" value="Xyl_isomerase-like_sf"/>
</dbReference>
<evidence type="ECO:0000256" key="2">
    <source>
        <dbReference type="PIRNR" id="PIRNR006241"/>
    </source>
</evidence>
<feature type="active site" description="Proton donor/acceptor" evidence="3">
    <location>
        <position position="153"/>
    </location>
</feature>
<dbReference type="eggNOG" id="COG3622">
    <property type="taxonomic scope" value="Bacteria"/>
</dbReference>
<feature type="domain" description="Xylose isomerase-like TIM barrel" evidence="5">
    <location>
        <begin position="35"/>
        <end position="265"/>
    </location>
</feature>
<sequence>MAYPFDIFIYIDAYMPKFAANLTLLFPELTFMDRFAAAADAGFTGIEVLFPYDHSAVDVLSRLRRHKLDFVSMNAPPPNYTGRPRGFAAVVGGELNFRRDFQRAIRVANAMGAQNVQIMAGAGTGAEAHTTMVENLRWASAELAGSAIKLTIEPKSTRDVTGYFLSDLGQAIDLIAEVDAPNLGLQFDTYHIAAIAGDVIAAWNRCRHLVSHVQIASYPERAEPDMGEMSLWDFFNQIDADGYDGWVSAEYAPRGTTEQGLGWLRGQMPNTASRGGRALA</sequence>
<reference evidence="6 7" key="1">
    <citation type="journal article" date="2011" name="J. Bacteriol.">
        <title>Complete genome sequence of the industrial strain Ketogulonicigenium vulgare WSH-001.</title>
        <authorList>
            <person name="Liu L."/>
            <person name="Li Y."/>
            <person name="Zhang J."/>
            <person name="Zhou Z."/>
            <person name="Liu J."/>
            <person name="Li X."/>
            <person name="Zhou J."/>
            <person name="Du G."/>
            <person name="Wang L."/>
            <person name="Chen J."/>
        </authorList>
    </citation>
    <scope>NUCLEOTIDE SEQUENCE [LARGE SCALE GENOMIC DNA]</scope>
    <source>
        <strain evidence="6 7">WSH-001</strain>
    </source>
</reference>
<dbReference type="GO" id="GO:0008903">
    <property type="term" value="F:hydroxypyruvate isomerase activity"/>
    <property type="evidence" value="ECO:0007669"/>
    <property type="project" value="UniProtKB-EC"/>
</dbReference>
<dbReference type="HOGENOM" id="CLU_050006_1_1_5"/>
<evidence type="ECO:0000313" key="6">
    <source>
        <dbReference type="EMBL" id="AEM41074.1"/>
    </source>
</evidence>